<keyword evidence="1" id="KW-0732">Signal</keyword>
<accession>A0A2H3JJR3</accession>
<organism evidence="2 3">
    <name type="scientific">Wolfiporia cocos (strain MD-104)</name>
    <name type="common">Brown rot fungus</name>
    <dbReference type="NCBI Taxonomy" id="742152"/>
    <lineage>
        <taxon>Eukaryota</taxon>
        <taxon>Fungi</taxon>
        <taxon>Dikarya</taxon>
        <taxon>Basidiomycota</taxon>
        <taxon>Agaricomycotina</taxon>
        <taxon>Agaricomycetes</taxon>
        <taxon>Polyporales</taxon>
        <taxon>Phaeolaceae</taxon>
        <taxon>Wolfiporia</taxon>
    </lineage>
</organism>
<name>A0A2H3JJR3_WOLCO</name>
<protein>
    <recommendedName>
        <fullName evidence="4">Glycopeptide</fullName>
    </recommendedName>
</protein>
<dbReference type="STRING" id="742152.A0A2H3JJR3"/>
<feature type="chain" id="PRO_5013588114" description="Glycopeptide" evidence="1">
    <location>
        <begin position="22"/>
        <end position="154"/>
    </location>
</feature>
<proteinExistence type="predicted"/>
<evidence type="ECO:0000256" key="1">
    <source>
        <dbReference type="SAM" id="SignalP"/>
    </source>
</evidence>
<feature type="signal peptide" evidence="1">
    <location>
        <begin position="1"/>
        <end position="21"/>
    </location>
</feature>
<dbReference type="AlphaFoldDB" id="A0A2H3JJR3"/>
<dbReference type="OrthoDB" id="3342934at2759"/>
<evidence type="ECO:0000313" key="3">
    <source>
        <dbReference type="Proteomes" id="UP000218811"/>
    </source>
</evidence>
<reference evidence="2 3" key="1">
    <citation type="journal article" date="2012" name="Science">
        <title>The Paleozoic origin of enzymatic lignin decomposition reconstructed from 31 fungal genomes.</title>
        <authorList>
            <person name="Floudas D."/>
            <person name="Binder M."/>
            <person name="Riley R."/>
            <person name="Barry K."/>
            <person name="Blanchette R.A."/>
            <person name="Henrissat B."/>
            <person name="Martinez A.T."/>
            <person name="Otillar R."/>
            <person name="Spatafora J.W."/>
            <person name="Yadav J.S."/>
            <person name="Aerts A."/>
            <person name="Benoit I."/>
            <person name="Boyd A."/>
            <person name="Carlson A."/>
            <person name="Copeland A."/>
            <person name="Coutinho P.M."/>
            <person name="de Vries R.P."/>
            <person name="Ferreira P."/>
            <person name="Findley K."/>
            <person name="Foster B."/>
            <person name="Gaskell J."/>
            <person name="Glotzer D."/>
            <person name="Gorecki P."/>
            <person name="Heitman J."/>
            <person name="Hesse C."/>
            <person name="Hori C."/>
            <person name="Igarashi K."/>
            <person name="Jurgens J.A."/>
            <person name="Kallen N."/>
            <person name="Kersten P."/>
            <person name="Kohler A."/>
            <person name="Kuees U."/>
            <person name="Kumar T.K.A."/>
            <person name="Kuo A."/>
            <person name="LaButti K."/>
            <person name="Larrondo L.F."/>
            <person name="Lindquist E."/>
            <person name="Ling A."/>
            <person name="Lombard V."/>
            <person name="Lucas S."/>
            <person name="Lundell T."/>
            <person name="Martin R."/>
            <person name="McLaughlin D.J."/>
            <person name="Morgenstern I."/>
            <person name="Morin E."/>
            <person name="Murat C."/>
            <person name="Nagy L.G."/>
            <person name="Nolan M."/>
            <person name="Ohm R.A."/>
            <person name="Patyshakuliyeva A."/>
            <person name="Rokas A."/>
            <person name="Ruiz-Duenas F.J."/>
            <person name="Sabat G."/>
            <person name="Salamov A."/>
            <person name="Samejima M."/>
            <person name="Schmutz J."/>
            <person name="Slot J.C."/>
            <person name="St John F."/>
            <person name="Stenlid J."/>
            <person name="Sun H."/>
            <person name="Sun S."/>
            <person name="Syed K."/>
            <person name="Tsang A."/>
            <person name="Wiebenga A."/>
            <person name="Young D."/>
            <person name="Pisabarro A."/>
            <person name="Eastwood D.C."/>
            <person name="Martin F."/>
            <person name="Cullen D."/>
            <person name="Grigoriev I.V."/>
            <person name="Hibbett D.S."/>
        </authorList>
    </citation>
    <scope>NUCLEOTIDE SEQUENCE [LARGE SCALE GENOMIC DNA]</scope>
    <source>
        <strain evidence="2 3">MD-104</strain>
    </source>
</reference>
<keyword evidence="3" id="KW-1185">Reference proteome</keyword>
<dbReference type="Proteomes" id="UP000218811">
    <property type="component" value="Unassembled WGS sequence"/>
</dbReference>
<evidence type="ECO:0000313" key="2">
    <source>
        <dbReference type="EMBL" id="PCH36247.1"/>
    </source>
</evidence>
<gene>
    <name evidence="2" type="ORF">WOLCODRAFT_156960</name>
</gene>
<dbReference type="EMBL" id="KB467876">
    <property type="protein sequence ID" value="PCH36247.1"/>
    <property type="molecule type" value="Genomic_DNA"/>
</dbReference>
<dbReference type="OMA" id="NCAIVET"/>
<evidence type="ECO:0008006" key="4">
    <source>
        <dbReference type="Google" id="ProtNLM"/>
    </source>
</evidence>
<sequence length="154" mass="15779">MFFKLAVAMVAAAAALVPARAETHTVTFINNCGYGTPMLESQNGDVLSTGAAYTTNGPLIAIAFLQTGVCGPDGENCAIVETTLKNGNSSTALCPNPPYGSQAIIGFSYYNGCDGLGSDCPSATCTDAVQQPNDTCVSVECTADNVDLAITFCD</sequence>